<dbReference type="GeneID" id="31358602"/>
<sequence>MSTEILDHWKVVTECDQLDTEFTNCGSQLVVLYFGQPNCIGCEQIRGLMISLPAKYPKVKFLQIPSNSPVKRDHYCCNDMMVFPATRFYKNWKYPDQRDHLQIAIGACGSVIEDLIKQYQ</sequence>
<dbReference type="AlphaFoldDB" id="D3B3V8"/>
<dbReference type="EMBL" id="ADBJ01000010">
    <property type="protein sequence ID" value="EFA84006.1"/>
    <property type="molecule type" value="Genomic_DNA"/>
</dbReference>
<protein>
    <recommendedName>
        <fullName evidence="3">Thioredoxin</fullName>
    </recommendedName>
</protein>
<reference evidence="1 2" key="1">
    <citation type="journal article" date="2011" name="Genome Res.">
        <title>Phylogeny-wide analysis of social amoeba genomes highlights ancient origins for complex intercellular communication.</title>
        <authorList>
            <person name="Heidel A.J."/>
            <person name="Lawal H.M."/>
            <person name="Felder M."/>
            <person name="Schilde C."/>
            <person name="Helps N.R."/>
            <person name="Tunggal B."/>
            <person name="Rivero F."/>
            <person name="John U."/>
            <person name="Schleicher M."/>
            <person name="Eichinger L."/>
            <person name="Platzer M."/>
            <person name="Noegel A.A."/>
            <person name="Schaap P."/>
            <person name="Gloeckner G."/>
        </authorList>
    </citation>
    <scope>NUCLEOTIDE SEQUENCE [LARGE SCALE GENOMIC DNA]</scope>
    <source>
        <strain evidence="2">ATCC 26659 / Pp 5 / PN500</strain>
    </source>
</reference>
<accession>D3B3V8</accession>
<dbReference type="InterPro" id="IPR036249">
    <property type="entry name" value="Thioredoxin-like_sf"/>
</dbReference>
<gene>
    <name evidence="1" type="ORF">PPL_03079</name>
</gene>
<comment type="caution">
    <text evidence="1">The sequence shown here is derived from an EMBL/GenBank/DDBJ whole genome shotgun (WGS) entry which is preliminary data.</text>
</comment>
<dbReference type="Proteomes" id="UP000001396">
    <property type="component" value="Unassembled WGS sequence"/>
</dbReference>
<proteinExistence type="predicted"/>
<keyword evidence="2" id="KW-1185">Reference proteome</keyword>
<evidence type="ECO:0008006" key="3">
    <source>
        <dbReference type="Google" id="ProtNLM"/>
    </source>
</evidence>
<dbReference type="RefSeq" id="XP_020436123.1">
    <property type="nucleotide sequence ID" value="XM_020574051.1"/>
</dbReference>
<dbReference type="SUPFAM" id="SSF52833">
    <property type="entry name" value="Thioredoxin-like"/>
    <property type="match status" value="1"/>
</dbReference>
<evidence type="ECO:0000313" key="2">
    <source>
        <dbReference type="Proteomes" id="UP000001396"/>
    </source>
</evidence>
<organism evidence="1 2">
    <name type="scientific">Heterostelium pallidum (strain ATCC 26659 / Pp 5 / PN500)</name>
    <name type="common">Cellular slime mold</name>
    <name type="synonym">Polysphondylium pallidum</name>
    <dbReference type="NCBI Taxonomy" id="670386"/>
    <lineage>
        <taxon>Eukaryota</taxon>
        <taxon>Amoebozoa</taxon>
        <taxon>Evosea</taxon>
        <taxon>Eumycetozoa</taxon>
        <taxon>Dictyostelia</taxon>
        <taxon>Acytosteliales</taxon>
        <taxon>Acytosteliaceae</taxon>
        <taxon>Heterostelium</taxon>
    </lineage>
</organism>
<name>D3B3V8_HETP5</name>
<dbReference type="InParanoid" id="D3B3V8"/>
<evidence type="ECO:0000313" key="1">
    <source>
        <dbReference type="EMBL" id="EFA84006.1"/>
    </source>
</evidence>
<dbReference type="Gene3D" id="3.40.30.10">
    <property type="entry name" value="Glutaredoxin"/>
    <property type="match status" value="1"/>
</dbReference>